<gene>
    <name evidence="2" type="ORF">ORV05_16345</name>
</gene>
<proteinExistence type="predicted"/>
<organism evidence="2 3">
    <name type="scientific">Amycolatopsis cynarae</name>
    <dbReference type="NCBI Taxonomy" id="2995223"/>
    <lineage>
        <taxon>Bacteria</taxon>
        <taxon>Bacillati</taxon>
        <taxon>Actinomycetota</taxon>
        <taxon>Actinomycetes</taxon>
        <taxon>Pseudonocardiales</taxon>
        <taxon>Pseudonocardiaceae</taxon>
        <taxon>Amycolatopsis</taxon>
    </lineage>
</organism>
<feature type="region of interest" description="Disordered" evidence="1">
    <location>
        <begin position="351"/>
        <end position="389"/>
    </location>
</feature>
<sequence>MVATDVPGEHGALGALAGWLLIQCRPAQAGIAAEVAAAYDAGLVLTGKEPEPAVRGLRRAGFTGPVLCDADRYSGPGRRNASRGIRPGWCRRQQDLGLVALTDSGYLEARDLQGLRTILRAAARQPPPVLAMLPLAARWFATTAVVGALVREIGVHGVPVAVAIESRGDPFAVQYVVRNFLHLLRESPVPVVLLRSDVGALGALCHGALAAAIGTVSALRHLYPVIRGQGGRVPRGAAFVTPLLAYHALDTLDEAIGALPESDHLWRCECPVCDGRTPAALAGLPDETAAAFRHSLHAQFRLRADLLRPKATREALASTWHEHCSHALSLHQELAGRLPHRRPPAALASWLAASTDPIRDGAPIPRQEAPTAARPPSRPQDSPKNLARD</sequence>
<evidence type="ECO:0000313" key="3">
    <source>
        <dbReference type="Proteomes" id="UP001163203"/>
    </source>
</evidence>
<evidence type="ECO:0000256" key="1">
    <source>
        <dbReference type="SAM" id="MobiDB-lite"/>
    </source>
</evidence>
<name>A0ABY7BDP9_9PSEU</name>
<dbReference type="EMBL" id="CP113836">
    <property type="protein sequence ID" value="WAL69268.1"/>
    <property type="molecule type" value="Genomic_DNA"/>
</dbReference>
<keyword evidence="3" id="KW-1185">Reference proteome</keyword>
<reference evidence="2" key="1">
    <citation type="submission" date="2022-11" db="EMBL/GenBank/DDBJ databases">
        <authorList>
            <person name="Mo P."/>
        </authorList>
    </citation>
    <scope>NUCLEOTIDE SEQUENCE</scope>
    <source>
        <strain evidence="2">HUAS 11-8</strain>
    </source>
</reference>
<protein>
    <recommendedName>
        <fullName evidence="4">tRNA-guanine(15) transglycosylase-like domain-containing protein</fullName>
    </recommendedName>
</protein>
<dbReference type="RefSeq" id="WP_268759355.1">
    <property type="nucleotide sequence ID" value="NZ_CP113836.1"/>
</dbReference>
<evidence type="ECO:0000313" key="2">
    <source>
        <dbReference type="EMBL" id="WAL69268.1"/>
    </source>
</evidence>
<accession>A0ABY7BDP9</accession>
<dbReference type="Proteomes" id="UP001163203">
    <property type="component" value="Chromosome"/>
</dbReference>
<evidence type="ECO:0008006" key="4">
    <source>
        <dbReference type="Google" id="ProtNLM"/>
    </source>
</evidence>